<feature type="compositionally biased region" description="Basic and acidic residues" evidence="1">
    <location>
        <begin position="31"/>
        <end position="66"/>
    </location>
</feature>
<comment type="caution">
    <text evidence="3">The sequence shown here is derived from an EMBL/GenBank/DDBJ whole genome shotgun (WGS) entry which is preliminary data.</text>
</comment>
<gene>
    <name evidence="3" type="ORF">OXX778_LOCUS21365</name>
</gene>
<sequence length="73" mass="8316">MKLVNIALNLKGNQRELAREKNLKHASKHSKQSETEANKGLSLEERKLRDAERMKMKQKLAEERKAAISSGSK</sequence>
<evidence type="ECO:0000256" key="1">
    <source>
        <dbReference type="SAM" id="MobiDB-lite"/>
    </source>
</evidence>
<dbReference type="OrthoDB" id="18018at2759"/>
<keyword evidence="4" id="KW-1185">Reference proteome</keyword>
<reference evidence="3" key="1">
    <citation type="submission" date="2021-02" db="EMBL/GenBank/DDBJ databases">
        <authorList>
            <person name="Nowell W R."/>
        </authorList>
    </citation>
    <scope>NUCLEOTIDE SEQUENCE</scope>
    <source>
        <strain evidence="3">Ploen Becks lab</strain>
    </source>
</reference>
<dbReference type="AlphaFoldDB" id="A0A814PJ79"/>
<feature type="domain" description="Small EDRK-rich factor-like N-terminal" evidence="2">
    <location>
        <begin position="12"/>
        <end position="39"/>
    </location>
</feature>
<evidence type="ECO:0000313" key="4">
    <source>
        <dbReference type="Proteomes" id="UP000663879"/>
    </source>
</evidence>
<accession>A0A814PJ79</accession>
<feature type="region of interest" description="Disordered" evidence="1">
    <location>
        <begin position="20"/>
        <end position="73"/>
    </location>
</feature>
<dbReference type="Proteomes" id="UP000663879">
    <property type="component" value="Unassembled WGS sequence"/>
</dbReference>
<dbReference type="Pfam" id="PF04419">
    <property type="entry name" value="SERF-like_N"/>
    <property type="match status" value="1"/>
</dbReference>
<name>A0A814PJ79_9BILA</name>
<organism evidence="3 4">
    <name type="scientific">Brachionus calyciflorus</name>
    <dbReference type="NCBI Taxonomy" id="104777"/>
    <lineage>
        <taxon>Eukaryota</taxon>
        <taxon>Metazoa</taxon>
        <taxon>Spiralia</taxon>
        <taxon>Gnathifera</taxon>
        <taxon>Rotifera</taxon>
        <taxon>Eurotatoria</taxon>
        <taxon>Monogononta</taxon>
        <taxon>Pseudotrocha</taxon>
        <taxon>Ploima</taxon>
        <taxon>Brachionidae</taxon>
        <taxon>Brachionus</taxon>
    </lineage>
</organism>
<protein>
    <recommendedName>
        <fullName evidence="2">Small EDRK-rich factor-like N-terminal domain-containing protein</fullName>
    </recommendedName>
</protein>
<evidence type="ECO:0000313" key="3">
    <source>
        <dbReference type="EMBL" id="CAF1105515.1"/>
    </source>
</evidence>
<proteinExistence type="predicted"/>
<dbReference type="InterPro" id="IPR007513">
    <property type="entry name" value="SERF-like_N"/>
</dbReference>
<dbReference type="EMBL" id="CAJNOC010007817">
    <property type="protein sequence ID" value="CAF1105515.1"/>
    <property type="molecule type" value="Genomic_DNA"/>
</dbReference>
<evidence type="ECO:0000259" key="2">
    <source>
        <dbReference type="Pfam" id="PF04419"/>
    </source>
</evidence>